<feature type="domain" description="DUF4842" evidence="1">
    <location>
        <begin position="190"/>
        <end position="403"/>
    </location>
</feature>
<dbReference type="AlphaFoldDB" id="A0AAJ1FGC2"/>
<dbReference type="RefSeq" id="WP_022332624.1">
    <property type="nucleotide sequence ID" value="NZ_JANGBQ010000010.1"/>
</dbReference>
<evidence type="ECO:0000313" key="3">
    <source>
        <dbReference type="Proteomes" id="UP001205035"/>
    </source>
</evidence>
<accession>A0AAJ1FGC2</accession>
<name>A0AAJ1FGC2_9BACT</name>
<dbReference type="PROSITE" id="PS51257">
    <property type="entry name" value="PROKAR_LIPOPROTEIN"/>
    <property type="match status" value="1"/>
</dbReference>
<organism evidence="2 3">
    <name type="scientific">Alistipes onderdonkii</name>
    <dbReference type="NCBI Taxonomy" id="328813"/>
    <lineage>
        <taxon>Bacteria</taxon>
        <taxon>Pseudomonadati</taxon>
        <taxon>Bacteroidota</taxon>
        <taxon>Bacteroidia</taxon>
        <taxon>Bacteroidales</taxon>
        <taxon>Rikenellaceae</taxon>
        <taxon>Alistipes</taxon>
    </lineage>
</organism>
<evidence type="ECO:0000313" key="2">
    <source>
        <dbReference type="EMBL" id="MCQ5082939.1"/>
    </source>
</evidence>
<evidence type="ECO:0000259" key="1">
    <source>
        <dbReference type="Pfam" id="PF16130"/>
    </source>
</evidence>
<sequence length="415" mass="45803">MKNLSLFTAMFALLLGGCVEKVPSNPNGIPEDVERVVDMSVPASFDWKTTAPVACEFTAPHLSRVHVAAQRGAEPFASFMVGDGADAVKLDLPVTAKTLYVSYETENGLSPQEAVPVAGSAVSYALASNGKDYTGIEDGDKNTTIGDVIYMPASGWGTLLFEDLWPSYGDFDFNDFVINYKVQLHMNNKNKVWGMHIGVRVKAVGGSLPYDLCLAMKGVKGGEIDGIEPVEMYNTGNARLVALNSANYVKDPAVLRFENIRTNPNRQSGAAYVNTEEGYEMTEEQLVNASFFVEFRNSIAIGDVAFDMFDFFLSRERDGNNIEIHMGGFEPTPDAEPDYAFLKAGSAATDKAGDYYYSNDRLVWALNIPHDIRHTYEKVDFLKAYPEMADWAQSGGAKSQDWYLHGVEQYLVRKK</sequence>
<dbReference type="InterPro" id="IPR032295">
    <property type="entry name" value="DUF4842"/>
</dbReference>
<dbReference type="InterPro" id="IPR031025">
    <property type="entry name" value="LruC_dom"/>
</dbReference>
<dbReference type="NCBIfam" id="TIGR04456">
    <property type="entry name" value="LruC_dom"/>
    <property type="match status" value="1"/>
</dbReference>
<dbReference type="Pfam" id="PF16130">
    <property type="entry name" value="DUF4842"/>
    <property type="match status" value="1"/>
</dbReference>
<dbReference type="Proteomes" id="UP001205035">
    <property type="component" value="Unassembled WGS sequence"/>
</dbReference>
<comment type="caution">
    <text evidence="2">The sequence shown here is derived from an EMBL/GenBank/DDBJ whole genome shotgun (WGS) entry which is preliminary data.</text>
</comment>
<proteinExistence type="predicted"/>
<dbReference type="EMBL" id="JANGBQ010000010">
    <property type="protein sequence ID" value="MCQ5082939.1"/>
    <property type="molecule type" value="Genomic_DNA"/>
</dbReference>
<reference evidence="2" key="1">
    <citation type="submission" date="2022-06" db="EMBL/GenBank/DDBJ databases">
        <title>Isolation of gut microbiota from human fecal samples.</title>
        <authorList>
            <person name="Pamer E.G."/>
            <person name="Barat B."/>
            <person name="Waligurski E."/>
            <person name="Medina S."/>
            <person name="Paddock L."/>
            <person name="Mostad J."/>
        </authorList>
    </citation>
    <scope>NUCLEOTIDE SEQUENCE</scope>
    <source>
        <strain evidence="2">DFI.6.22</strain>
    </source>
</reference>
<gene>
    <name evidence="2" type="ORF">NE651_08550</name>
</gene>
<protein>
    <submittedName>
        <fullName evidence="2">LruC domain-containing protein</fullName>
    </submittedName>
</protein>